<dbReference type="InterPro" id="IPR011990">
    <property type="entry name" value="TPR-like_helical_dom_sf"/>
</dbReference>
<dbReference type="Proteomes" id="UP000095003">
    <property type="component" value="Unassembled WGS sequence"/>
</dbReference>
<comment type="caution">
    <text evidence="3">The sequence shown here is derived from an EMBL/GenBank/DDBJ whole genome shotgun (WGS) entry which is preliminary data.</text>
</comment>
<organism evidence="3 4">
    <name type="scientific">Eisenbergiella tayi</name>
    <dbReference type="NCBI Taxonomy" id="1432052"/>
    <lineage>
        <taxon>Bacteria</taxon>
        <taxon>Bacillati</taxon>
        <taxon>Bacillota</taxon>
        <taxon>Clostridia</taxon>
        <taxon>Lachnospirales</taxon>
        <taxon>Lachnospiraceae</taxon>
        <taxon>Eisenbergiella</taxon>
    </lineage>
</organism>
<dbReference type="SUPFAM" id="SSF48452">
    <property type="entry name" value="TPR-like"/>
    <property type="match status" value="2"/>
</dbReference>
<gene>
    <name evidence="3" type="ORF">BEH84_04306</name>
</gene>
<feature type="transmembrane region" description="Helical" evidence="1">
    <location>
        <begin position="42"/>
        <end position="62"/>
    </location>
</feature>
<dbReference type="SMART" id="SM00028">
    <property type="entry name" value="TPR"/>
    <property type="match status" value="4"/>
</dbReference>
<feature type="domain" description="Zinc-ribbon" evidence="2">
    <location>
        <begin position="3"/>
        <end position="24"/>
    </location>
</feature>
<sequence length="478" mass="52998">MICPKCQNEIPDESVFCPNCGYQLGESDFTNTVSKGKISLNILFFIIGIVCAVIIIVILIAVNSTPAAKYNKAEDAFAAGNYERAIKYYTAAGDYEDAQEKLAEATIADHYAKGIEFFGKEEYDEALAQFKNAAGYENSDEMIKKCNYARGNLYLEAGDLLSAAEEFKAAKGYEDSNEKILDIGREYVKNKDYETALTVFGYVKGGKNDEYAQYAQGMISFNNKKYAEASAYFEKAGTLFDAEGLYAESVYNNAKSFMDSQEYTSASKLFIKISDYQDSSEMSNACILLSAKKNMEEGNLNQAKKELGTLPDNFSYNGTNSADLITKLNSISNWIGLCGQWSSTTGLAESNCKARNYYYDGGTWTHDIEKGDYKLDIKCRLNDDGSINLSGNGSIFVFTNWSTIQIGLKYNISKSISFDKKVSASDFGTPLVIDDYTTITLSAKGIELKYKETDNNSVTSFIYTYTTKVTFGTLSNTY</sequence>
<evidence type="ECO:0000259" key="2">
    <source>
        <dbReference type="Pfam" id="PF13240"/>
    </source>
</evidence>
<dbReference type="AlphaFoldDB" id="A0A1E3AMM1"/>
<accession>A0A1E3AMM1</accession>
<dbReference type="EMBL" id="MCGI01000004">
    <property type="protein sequence ID" value="ODM09938.1"/>
    <property type="molecule type" value="Genomic_DNA"/>
</dbReference>
<evidence type="ECO:0000313" key="3">
    <source>
        <dbReference type="EMBL" id="ODM09938.1"/>
    </source>
</evidence>
<dbReference type="RefSeq" id="WP_069158320.1">
    <property type="nucleotide sequence ID" value="NZ_JBKXXQ010000022.1"/>
</dbReference>
<keyword evidence="1" id="KW-1133">Transmembrane helix</keyword>
<proteinExistence type="predicted"/>
<keyword evidence="1" id="KW-0812">Transmembrane</keyword>
<dbReference type="InterPro" id="IPR026870">
    <property type="entry name" value="Zinc_ribbon_dom"/>
</dbReference>
<dbReference type="GeneID" id="93302257"/>
<dbReference type="Pfam" id="PF13240">
    <property type="entry name" value="Zn_Ribbon_1"/>
    <property type="match status" value="1"/>
</dbReference>
<evidence type="ECO:0000313" key="4">
    <source>
        <dbReference type="Proteomes" id="UP000095003"/>
    </source>
</evidence>
<dbReference type="InterPro" id="IPR019734">
    <property type="entry name" value="TPR_rpt"/>
</dbReference>
<protein>
    <submittedName>
        <fullName evidence="3">Tetratricopeptide repeat protein</fullName>
    </submittedName>
</protein>
<reference evidence="3 4" key="1">
    <citation type="submission" date="2016-07" db="EMBL/GenBank/DDBJ databases">
        <title>Characterization of isolates of Eisenbergiella tayi derived from blood cultures, using whole genome sequencing.</title>
        <authorList>
            <person name="Burdz T."/>
            <person name="Wiebe D."/>
            <person name="Huynh C."/>
            <person name="Bernard K."/>
        </authorList>
    </citation>
    <scope>NUCLEOTIDE SEQUENCE [LARGE SCALE GENOMIC DNA]</scope>
    <source>
        <strain evidence="3 4">NML 120489</strain>
    </source>
</reference>
<dbReference type="Gene3D" id="1.25.40.10">
    <property type="entry name" value="Tetratricopeptide repeat domain"/>
    <property type="match status" value="2"/>
</dbReference>
<dbReference type="Pfam" id="PF13432">
    <property type="entry name" value="TPR_16"/>
    <property type="match status" value="1"/>
</dbReference>
<evidence type="ECO:0000256" key="1">
    <source>
        <dbReference type="SAM" id="Phobius"/>
    </source>
</evidence>
<name>A0A1E3AMM1_9FIRM</name>
<keyword evidence="1" id="KW-0472">Membrane</keyword>